<evidence type="ECO:0000313" key="1">
    <source>
        <dbReference type="EMBL" id="RPF49918.1"/>
    </source>
</evidence>
<protein>
    <submittedName>
        <fullName evidence="1">Putative zinc-or iron-chelating protein</fullName>
    </submittedName>
</protein>
<dbReference type="PANTHER" id="PTHR35866:SF2">
    <property type="entry name" value="YKGJ FAMILY CYSTEINE CLUSTER PROTEIN"/>
    <property type="match status" value="1"/>
</dbReference>
<accession>A0A3N5BJR2</accession>
<reference evidence="1 2" key="1">
    <citation type="submission" date="2018-11" db="EMBL/GenBank/DDBJ databases">
        <title>Genomic Encyclopedia of Type Strains, Phase IV (KMG-IV): sequencing the most valuable type-strain genomes for metagenomic binning, comparative biology and taxonomic classification.</title>
        <authorList>
            <person name="Goeker M."/>
        </authorList>
    </citation>
    <scope>NUCLEOTIDE SEQUENCE [LARGE SCALE GENOMIC DNA]</scope>
    <source>
        <strain evidence="1 2">DSM 102936</strain>
    </source>
</reference>
<comment type="caution">
    <text evidence="1">The sequence shown here is derived from an EMBL/GenBank/DDBJ whole genome shotgun (WGS) entry which is preliminary data.</text>
</comment>
<dbReference type="EMBL" id="RKRE01000001">
    <property type="protein sequence ID" value="RPF49918.1"/>
    <property type="molecule type" value="Genomic_DNA"/>
</dbReference>
<sequence length="220" mass="25376">MLLQRFGAAQGYDLVITAKRATVQDYLDALNRAFTGLELTRVRRPEVRACRGCDRCCAERAPLTIIDSFLLSRVTGCSSLSEFLSRYGYVAVTGPVVDITLRRLDDGYCIFLDRQARTCRVYPVRPFVCQTFFCCPATGRALAVREAVVNSGEDELVRRWLKTRRVVHYADRPHVNPRDWLKNPFTGRWRYDAVRLRALLPGRLWRELYVPQQEGRRSRG</sequence>
<name>A0A3N5BJR2_9THEO</name>
<evidence type="ECO:0000313" key="2">
    <source>
        <dbReference type="Proteomes" id="UP000282654"/>
    </source>
</evidence>
<dbReference type="InterPro" id="IPR005358">
    <property type="entry name" value="Puta_zinc/iron-chelating_dom"/>
</dbReference>
<dbReference type="Proteomes" id="UP000282654">
    <property type="component" value="Unassembled WGS sequence"/>
</dbReference>
<organism evidence="1 2">
    <name type="scientific">Thermodesulfitimonas autotrophica</name>
    <dbReference type="NCBI Taxonomy" id="1894989"/>
    <lineage>
        <taxon>Bacteria</taxon>
        <taxon>Bacillati</taxon>
        <taxon>Bacillota</taxon>
        <taxon>Clostridia</taxon>
        <taxon>Thermoanaerobacterales</taxon>
        <taxon>Thermoanaerobacteraceae</taxon>
        <taxon>Thermodesulfitimonas</taxon>
    </lineage>
</organism>
<proteinExistence type="predicted"/>
<dbReference type="Pfam" id="PF03692">
    <property type="entry name" value="CxxCxxCC"/>
    <property type="match status" value="1"/>
</dbReference>
<keyword evidence="2" id="KW-1185">Reference proteome</keyword>
<dbReference type="PANTHER" id="PTHR35866">
    <property type="entry name" value="PUTATIVE-RELATED"/>
    <property type="match status" value="1"/>
</dbReference>
<dbReference type="AlphaFoldDB" id="A0A3N5BJR2"/>
<gene>
    <name evidence="1" type="ORF">EDD75_0744</name>
</gene>